<feature type="domain" description="2EXR" evidence="1">
    <location>
        <begin position="95"/>
        <end position="230"/>
    </location>
</feature>
<dbReference type="GeneID" id="62228363"/>
<organism evidence="2 3">
    <name type="scientific">Botrytis deweyae</name>
    <dbReference type="NCBI Taxonomy" id="2478750"/>
    <lineage>
        <taxon>Eukaryota</taxon>
        <taxon>Fungi</taxon>
        <taxon>Dikarya</taxon>
        <taxon>Ascomycota</taxon>
        <taxon>Pezizomycotina</taxon>
        <taxon>Leotiomycetes</taxon>
        <taxon>Helotiales</taxon>
        <taxon>Sclerotiniaceae</taxon>
        <taxon>Botrytis</taxon>
    </lineage>
</organism>
<comment type="caution">
    <text evidence="2">The sequence shown here is derived from an EMBL/GenBank/DDBJ whole genome shotgun (WGS) entry which is preliminary data.</text>
</comment>
<evidence type="ECO:0000259" key="1">
    <source>
        <dbReference type="Pfam" id="PF20150"/>
    </source>
</evidence>
<evidence type="ECO:0000313" key="2">
    <source>
        <dbReference type="EMBL" id="KAF7937275.1"/>
    </source>
</evidence>
<name>A0ABQ7IYA6_9HELO</name>
<reference evidence="2 3" key="1">
    <citation type="journal article" date="2020" name="Genome Biol. Evol.">
        <title>Comparative genomics of Sclerotiniaceae.</title>
        <authorList>
            <person name="Valero Jimenez C.A."/>
            <person name="Steentjes M."/>
            <person name="Scholten O.E."/>
            <person name="Van Kan J.A.L."/>
        </authorList>
    </citation>
    <scope>NUCLEOTIDE SEQUENCE [LARGE SCALE GENOMIC DNA]</scope>
    <source>
        <strain evidence="2 3">B1</strain>
    </source>
</reference>
<evidence type="ECO:0000313" key="3">
    <source>
        <dbReference type="Proteomes" id="UP000783213"/>
    </source>
</evidence>
<gene>
    <name evidence="2" type="ORF">EAE98_001589</name>
</gene>
<dbReference type="InterPro" id="IPR045518">
    <property type="entry name" value="2EXR"/>
</dbReference>
<dbReference type="Pfam" id="PF20150">
    <property type="entry name" value="2EXR"/>
    <property type="match status" value="1"/>
</dbReference>
<protein>
    <recommendedName>
        <fullName evidence="1">2EXR domain-containing protein</fullName>
    </recommendedName>
</protein>
<sequence>MEGATFPPERSQSNDQKSEVILINTITTASEQLSLRENICEAEVADLKSSEDWEIVGYLNRNQIDQINGMGPKSDQETLKAYKEIEWPNLYFKTFTCFSGLPLELRRKIWFLALPEPRLVSFELYPNSGAGLNRRQYQKFISFAIMDYTPTTEDAKNKEMSLDIRPFFLTCHELKDVFLEHYKSFDIHTQISADGKCLYTPPTLPTYSTICHVSMESPPSQCYIDPKADCLKLNNLAESIEILSSIGITLNFSAFRHIAIAKYSNHGNGSLILESTWKAIEDNFPQLESVTLSGNYGGAAVNKLPKGMQTLTRFHPLTGDTMGELCRQTICQDSHGLETPNAWIANVQHMDIISTTAYVTRKSFLERTINNSTYWKGVDFSISLWMEHTLHRAKDYIQLKPREPIEGDQDTIYYTQAVGKFDIGSAYLKRSGGMSFMDCYADGTLFNSEEAREKGHEFDETGQGVGSKYLTWPWNRLSLGENVSYDNSRFKNHVFGVCRSFA</sequence>
<dbReference type="PANTHER" id="PTHR35910:SF1">
    <property type="entry name" value="2EXR DOMAIN-CONTAINING PROTEIN"/>
    <property type="match status" value="1"/>
</dbReference>
<keyword evidence="3" id="KW-1185">Reference proteome</keyword>
<proteinExistence type="predicted"/>
<dbReference type="EMBL" id="RCSX01000003">
    <property type="protein sequence ID" value="KAF7937275.1"/>
    <property type="molecule type" value="Genomic_DNA"/>
</dbReference>
<dbReference type="Proteomes" id="UP000783213">
    <property type="component" value="Unassembled WGS sequence"/>
</dbReference>
<dbReference type="RefSeq" id="XP_038814193.1">
    <property type="nucleotide sequence ID" value="XM_038949208.1"/>
</dbReference>
<dbReference type="PANTHER" id="PTHR35910">
    <property type="entry name" value="2EXR DOMAIN-CONTAINING PROTEIN"/>
    <property type="match status" value="1"/>
</dbReference>
<accession>A0ABQ7IYA6</accession>